<dbReference type="Pfam" id="PF00108">
    <property type="entry name" value="Thiolase_N"/>
    <property type="match status" value="1"/>
</dbReference>
<evidence type="ECO:0000313" key="4">
    <source>
        <dbReference type="Proteomes" id="UP000000466"/>
    </source>
</evidence>
<organism evidence="3 4">
    <name type="scientific">Simiduia agarivorans (strain DSM 21679 / JCM 13881 / BCRC 17597 / SA1)</name>
    <dbReference type="NCBI Taxonomy" id="1117647"/>
    <lineage>
        <taxon>Bacteria</taxon>
        <taxon>Pseudomonadati</taxon>
        <taxon>Pseudomonadota</taxon>
        <taxon>Gammaproteobacteria</taxon>
        <taxon>Cellvibrionales</taxon>
        <taxon>Cellvibrionaceae</taxon>
        <taxon>Simiduia</taxon>
    </lineage>
</organism>
<keyword evidence="4" id="KW-1185">Reference proteome</keyword>
<evidence type="ECO:0000313" key="3">
    <source>
        <dbReference type="EMBL" id="AFV00160.1"/>
    </source>
</evidence>
<dbReference type="HOGENOM" id="CLU_035425_4_0_6"/>
<protein>
    <submittedName>
        <fullName evidence="3">Acetyl-CoA acetyltransferase</fullName>
        <ecNumber evidence="3">2.3.1.9</ecNumber>
    </submittedName>
</protein>
<dbReference type="SUPFAM" id="SSF53901">
    <property type="entry name" value="Thiolase-like"/>
    <property type="match status" value="2"/>
</dbReference>
<dbReference type="GO" id="GO:0003985">
    <property type="term" value="F:acetyl-CoA C-acetyltransferase activity"/>
    <property type="evidence" value="ECO:0007669"/>
    <property type="project" value="UniProtKB-EC"/>
</dbReference>
<reference evidence="3 4" key="1">
    <citation type="journal article" date="2013" name="Genome Announc.">
        <title>Complete genome sequence of Simiduia agarivorans SA1(T), a marine bacterium able to degrade a variety of polysaccharides.</title>
        <authorList>
            <person name="Lin S.Y."/>
            <person name="Shieh W.Y."/>
            <person name="Chen J.S."/>
            <person name="Tang S.L."/>
        </authorList>
    </citation>
    <scope>NUCLEOTIDE SEQUENCE [LARGE SCALE GENOMIC DNA]</scope>
    <source>
        <strain evidence="4">DSM 21679 / JCM 13881 / BCRC 17597 / SA1</strain>
    </source>
</reference>
<dbReference type="Pfam" id="PF22691">
    <property type="entry name" value="Thiolase_C_1"/>
    <property type="match status" value="1"/>
</dbReference>
<dbReference type="KEGG" id="saga:M5M_15125"/>
<dbReference type="InterPro" id="IPR002155">
    <property type="entry name" value="Thiolase"/>
</dbReference>
<evidence type="ECO:0000259" key="1">
    <source>
        <dbReference type="Pfam" id="PF00108"/>
    </source>
</evidence>
<dbReference type="PIRSF" id="PIRSF000429">
    <property type="entry name" value="Ac-CoA_Ac_transf"/>
    <property type="match status" value="1"/>
</dbReference>
<accession>K4KLY3</accession>
<dbReference type="STRING" id="1117647.M5M_15125"/>
<keyword evidence="3" id="KW-0012">Acyltransferase</keyword>
<dbReference type="Proteomes" id="UP000000466">
    <property type="component" value="Chromosome"/>
</dbReference>
<dbReference type="AlphaFoldDB" id="K4KLY3"/>
<dbReference type="EMBL" id="CP003746">
    <property type="protein sequence ID" value="AFV00160.1"/>
    <property type="molecule type" value="Genomic_DNA"/>
</dbReference>
<feature type="domain" description="Thiolase C-terminal" evidence="2">
    <location>
        <begin position="246"/>
        <end position="388"/>
    </location>
</feature>
<dbReference type="Gene3D" id="3.40.47.10">
    <property type="match status" value="1"/>
</dbReference>
<dbReference type="eggNOG" id="COG0183">
    <property type="taxonomic scope" value="Bacteria"/>
</dbReference>
<dbReference type="InterPro" id="IPR055140">
    <property type="entry name" value="Thiolase_C_2"/>
</dbReference>
<dbReference type="CDD" id="cd00829">
    <property type="entry name" value="SCP-x_thiolase"/>
    <property type="match status" value="1"/>
</dbReference>
<dbReference type="PANTHER" id="PTHR42870">
    <property type="entry name" value="ACETYL-COA C-ACETYLTRANSFERASE"/>
    <property type="match status" value="1"/>
</dbReference>
<sequence length="390" mass="40884">MEAVYILNAGRVPAVKSDEDDVAHLAARAIAPLFAEQAADPAEVTALYVGNMLSGILSNQQLLAPLIAQHAGLTGCEAITAEAACGSGAAAMRQGVMAIASGFHSLVVVAGAEQMSRSSRDQVSRGLATASCWDREGGLGETFITLNARIMKRYMEHYGVSRSAFAPFAVSAHNNAQKNHCAMLQKSITTDDYESGRMLADPIGLFDAPPICDGACALLLGNKDMARRAQRMGLPVVKVLASTCATDRLALEDRDDPLALAAARDAFAKAYRISGLTKNDIDIFEPHDAYTVMTALSLEAAGFAAPGHSTSMAAEGMFTKNGELPITLFGGLKARGHPVGATGVYQLAECFLQLTEQAGELQVQGARIAMAQNLGGAAGSAFTHILERVA</sequence>
<feature type="domain" description="Thiolase N-terminal" evidence="1">
    <location>
        <begin position="4"/>
        <end position="222"/>
    </location>
</feature>
<keyword evidence="3" id="KW-0808">Transferase</keyword>
<proteinExistence type="predicted"/>
<dbReference type="OrthoDB" id="7053663at2"/>
<name>K4KLY3_SIMAS</name>
<dbReference type="InterPro" id="IPR020616">
    <property type="entry name" value="Thiolase_N"/>
</dbReference>
<dbReference type="PANTHER" id="PTHR42870:SF1">
    <property type="entry name" value="NON-SPECIFIC LIPID-TRANSFER PROTEIN-LIKE 2"/>
    <property type="match status" value="1"/>
</dbReference>
<dbReference type="RefSeq" id="WP_015048312.1">
    <property type="nucleotide sequence ID" value="NC_018868.3"/>
</dbReference>
<evidence type="ECO:0000259" key="2">
    <source>
        <dbReference type="Pfam" id="PF22691"/>
    </source>
</evidence>
<dbReference type="EC" id="2.3.1.9" evidence="3"/>
<gene>
    <name evidence="3" type="ordered locus">M5M_15125</name>
</gene>
<dbReference type="InterPro" id="IPR016039">
    <property type="entry name" value="Thiolase-like"/>
</dbReference>